<dbReference type="SUPFAM" id="SSF81296">
    <property type="entry name" value="E set domains"/>
    <property type="match status" value="1"/>
</dbReference>
<dbReference type="CDD" id="cd02859">
    <property type="entry name" value="E_set_AMPKbeta_like_N"/>
    <property type="match status" value="1"/>
</dbReference>
<accession>A0A0L0NMC8</accession>
<dbReference type="InterPro" id="IPR014756">
    <property type="entry name" value="Ig_E-set"/>
</dbReference>
<dbReference type="STRING" id="1163406.A0A0L0NMC8"/>
<feature type="region of interest" description="Disordered" evidence="1">
    <location>
        <begin position="273"/>
        <end position="386"/>
    </location>
</feature>
<dbReference type="OrthoDB" id="5350410at2759"/>
<evidence type="ECO:0000313" key="4">
    <source>
        <dbReference type="Proteomes" id="UP000036947"/>
    </source>
</evidence>
<gene>
    <name evidence="3" type="ORF">TOPH_00507</name>
</gene>
<protein>
    <recommendedName>
        <fullName evidence="2">AMP-activated protein kinase glycogen-binding domain-containing protein</fullName>
    </recommendedName>
</protein>
<dbReference type="AlphaFoldDB" id="A0A0L0NMC8"/>
<dbReference type="Proteomes" id="UP000036947">
    <property type="component" value="Unassembled WGS sequence"/>
</dbReference>
<reference evidence="3 4" key="1">
    <citation type="journal article" date="2015" name="BMC Genomics">
        <title>The genome of the truffle-parasite Tolypocladium ophioglossoides and the evolution of antifungal peptaibiotics.</title>
        <authorList>
            <person name="Quandt C.A."/>
            <person name="Bushley K.E."/>
            <person name="Spatafora J.W."/>
        </authorList>
    </citation>
    <scope>NUCLEOTIDE SEQUENCE [LARGE SCALE GENOMIC DNA]</scope>
    <source>
        <strain evidence="3 4">CBS 100239</strain>
    </source>
</reference>
<feature type="compositionally biased region" description="Basic and acidic residues" evidence="1">
    <location>
        <begin position="144"/>
        <end position="155"/>
    </location>
</feature>
<sequence length="386" mass="41382">MATSAAALVTISFRRPGVQPPVFVAGSFSDPAWQLRQMQCLADGTGESHFTTQVSVHPGQEYRFKFKVGDSNDWVLDEHSSIATDEEGNKTNVLKVPMTGGTAGQLQPLLEATETERGSSPHPGLRGTVGGTSAPTKSHLSKALHVDSSTRREGSHTPIEVVARTAAEVADTAAQLDDPETAMPSGSGRRRDGGDVADDEESDLETPLFAHESFGACEVVDDGFDHETHDKAVKSPDSGLSFSDYGAEEVDTADPTLERFPSDRSSVLDTLRKIQSGHDENRVHSEDFQSSRRTSVDSSDGSMGSLSPTSTRGRENRLSHSSFGHTRSAVSLGSIAEEPKTPASEGGTVQTAISAARRRSRAKHEDARTPPTDEDEALMMRHGKEE</sequence>
<dbReference type="InterPro" id="IPR013783">
    <property type="entry name" value="Ig-like_fold"/>
</dbReference>
<feature type="compositionally biased region" description="Acidic residues" evidence="1">
    <location>
        <begin position="195"/>
        <end position="204"/>
    </location>
</feature>
<proteinExistence type="predicted"/>
<comment type="caution">
    <text evidence="3">The sequence shown here is derived from an EMBL/GenBank/DDBJ whole genome shotgun (WGS) entry which is preliminary data.</text>
</comment>
<dbReference type="EMBL" id="LFRF01000001">
    <property type="protein sequence ID" value="KND95193.1"/>
    <property type="molecule type" value="Genomic_DNA"/>
</dbReference>
<keyword evidence="4" id="KW-1185">Reference proteome</keyword>
<feature type="domain" description="AMP-activated protein kinase glycogen-binding" evidence="2">
    <location>
        <begin position="12"/>
        <end position="97"/>
    </location>
</feature>
<evidence type="ECO:0000313" key="3">
    <source>
        <dbReference type="EMBL" id="KND95193.1"/>
    </source>
</evidence>
<evidence type="ECO:0000259" key="2">
    <source>
        <dbReference type="Pfam" id="PF16561"/>
    </source>
</evidence>
<dbReference type="InterPro" id="IPR032640">
    <property type="entry name" value="AMPK1_CBM"/>
</dbReference>
<feature type="compositionally biased region" description="Polar residues" evidence="1">
    <location>
        <begin position="291"/>
        <end position="311"/>
    </location>
</feature>
<feature type="compositionally biased region" description="Basic and acidic residues" evidence="1">
    <location>
        <begin position="273"/>
        <end position="290"/>
    </location>
</feature>
<evidence type="ECO:0000256" key="1">
    <source>
        <dbReference type="SAM" id="MobiDB-lite"/>
    </source>
</evidence>
<organism evidence="3 4">
    <name type="scientific">Tolypocladium ophioglossoides (strain CBS 100239)</name>
    <name type="common">Snaketongue truffleclub</name>
    <name type="synonym">Elaphocordyceps ophioglossoides</name>
    <dbReference type="NCBI Taxonomy" id="1163406"/>
    <lineage>
        <taxon>Eukaryota</taxon>
        <taxon>Fungi</taxon>
        <taxon>Dikarya</taxon>
        <taxon>Ascomycota</taxon>
        <taxon>Pezizomycotina</taxon>
        <taxon>Sordariomycetes</taxon>
        <taxon>Hypocreomycetidae</taxon>
        <taxon>Hypocreales</taxon>
        <taxon>Ophiocordycipitaceae</taxon>
        <taxon>Tolypocladium</taxon>
    </lineage>
</organism>
<feature type="region of interest" description="Disordered" evidence="1">
    <location>
        <begin position="113"/>
        <end position="157"/>
    </location>
</feature>
<dbReference type="Pfam" id="PF16561">
    <property type="entry name" value="AMPK1_CBM"/>
    <property type="match status" value="1"/>
</dbReference>
<feature type="compositionally biased region" description="Polar residues" evidence="1">
    <location>
        <begin position="319"/>
        <end position="331"/>
    </location>
</feature>
<dbReference type="Gene3D" id="2.60.40.10">
    <property type="entry name" value="Immunoglobulins"/>
    <property type="match status" value="1"/>
</dbReference>
<feature type="region of interest" description="Disordered" evidence="1">
    <location>
        <begin position="169"/>
        <end position="204"/>
    </location>
</feature>
<name>A0A0L0NMC8_TOLOC</name>